<protein>
    <submittedName>
        <fullName evidence="4">DUF1336 domain containing protein, expressed</fullName>
    </submittedName>
</protein>
<organism evidence="4 5">
    <name type="scientific">Seminavis robusta</name>
    <dbReference type="NCBI Taxonomy" id="568900"/>
    <lineage>
        <taxon>Eukaryota</taxon>
        <taxon>Sar</taxon>
        <taxon>Stramenopiles</taxon>
        <taxon>Ochrophyta</taxon>
        <taxon>Bacillariophyta</taxon>
        <taxon>Bacillariophyceae</taxon>
        <taxon>Bacillariophycidae</taxon>
        <taxon>Naviculales</taxon>
        <taxon>Naviculaceae</taxon>
        <taxon>Seminavis</taxon>
    </lineage>
</organism>
<dbReference type="EMBL" id="CAICTM010000027">
    <property type="protein sequence ID" value="CAB9497875.1"/>
    <property type="molecule type" value="Genomic_DNA"/>
</dbReference>
<dbReference type="SMART" id="SM00233">
    <property type="entry name" value="PH"/>
    <property type="match status" value="1"/>
</dbReference>
<keyword evidence="5" id="KW-1185">Reference proteome</keyword>
<dbReference type="Gene3D" id="2.30.29.30">
    <property type="entry name" value="Pleckstrin-homology domain (PH domain)/Phosphotyrosine-binding domain (PTB)"/>
    <property type="match status" value="1"/>
</dbReference>
<feature type="compositionally biased region" description="Basic and acidic residues" evidence="2">
    <location>
        <begin position="23"/>
        <end position="35"/>
    </location>
</feature>
<accession>A0A9N8H3I5</accession>
<feature type="coiled-coil region" evidence="1">
    <location>
        <begin position="294"/>
        <end position="328"/>
    </location>
</feature>
<sequence>MASLLKKVQKKTRQSLSNVSSRAGEHLGKAASKAEEQLQKTRVVVNYDKYLLHPVILEGQFWKRRSGMGAKSRTRAWELRYFELRGSTLLYYGGGDDEGTIEKEGEYEEDTTNATIEGKDQEGPRGHLDFSEEKALVHASLGHPSGAPSPFCLSIVVGISHEQTKWKLCFEDQATLMQWLAVLTNVVVQHSVDGYNVQLLHAANPTNHSNNSATPQGFLRKPRVYEPQQSSSVTSNTTSTHTTVAPSHHQLWLTKDYSLCSTGPKVEARDGAIIISAPDDDNAMIVQAIQRRHRQELEQRDSAYRQQLQDLQHKIVELTMAAADTRAKHNQQVRDLQKEVCDFARIAQRSDDDDDDD</sequence>
<keyword evidence="1" id="KW-0175">Coiled coil</keyword>
<dbReference type="OrthoDB" id="55818at2759"/>
<feature type="region of interest" description="Disordered" evidence="2">
    <location>
        <begin position="1"/>
        <end position="35"/>
    </location>
</feature>
<evidence type="ECO:0000256" key="2">
    <source>
        <dbReference type="SAM" id="MobiDB-lite"/>
    </source>
</evidence>
<dbReference type="AlphaFoldDB" id="A0A9N8H3I5"/>
<dbReference type="PROSITE" id="PS50003">
    <property type="entry name" value="PH_DOMAIN"/>
    <property type="match status" value="1"/>
</dbReference>
<evidence type="ECO:0000313" key="4">
    <source>
        <dbReference type="EMBL" id="CAB9497875.1"/>
    </source>
</evidence>
<evidence type="ECO:0000256" key="1">
    <source>
        <dbReference type="SAM" id="Coils"/>
    </source>
</evidence>
<reference evidence="4" key="1">
    <citation type="submission" date="2020-06" db="EMBL/GenBank/DDBJ databases">
        <authorList>
            <consortium name="Plant Systems Biology data submission"/>
        </authorList>
    </citation>
    <scope>NUCLEOTIDE SEQUENCE</scope>
    <source>
        <strain evidence="4">D6</strain>
    </source>
</reference>
<evidence type="ECO:0000313" key="5">
    <source>
        <dbReference type="Proteomes" id="UP001153069"/>
    </source>
</evidence>
<dbReference type="InterPro" id="IPR001849">
    <property type="entry name" value="PH_domain"/>
</dbReference>
<dbReference type="Pfam" id="PF00169">
    <property type="entry name" value="PH"/>
    <property type="match status" value="1"/>
</dbReference>
<gene>
    <name evidence="4" type="ORF">SEMRO_27_G018170.1</name>
</gene>
<dbReference type="InterPro" id="IPR011993">
    <property type="entry name" value="PH-like_dom_sf"/>
</dbReference>
<dbReference type="SUPFAM" id="SSF50729">
    <property type="entry name" value="PH domain-like"/>
    <property type="match status" value="1"/>
</dbReference>
<proteinExistence type="predicted"/>
<name>A0A9N8H3I5_9STRA</name>
<feature type="domain" description="PH" evidence="3">
    <location>
        <begin position="54"/>
        <end position="188"/>
    </location>
</feature>
<comment type="caution">
    <text evidence="4">The sequence shown here is derived from an EMBL/GenBank/DDBJ whole genome shotgun (WGS) entry which is preliminary data.</text>
</comment>
<dbReference type="Proteomes" id="UP001153069">
    <property type="component" value="Unassembled WGS sequence"/>
</dbReference>
<evidence type="ECO:0000259" key="3">
    <source>
        <dbReference type="PROSITE" id="PS50003"/>
    </source>
</evidence>